<sequence>MLTKNQLLLKVHLAAGFGPISELRLAAWLATSHNWTLSALEIAQIARLPERYWPTFQASFQSTDLQRQCIDHEVRTTYLTILDKDYPQRLLETYLPPVLLFYRGDLRLLKQPCLAVVGARQATHYSKQSLEQLLQGLTATTIISGLAQGADAMAHEVALQRGLAPIGVIGTGINCSYPPQNEHLQQVVAEKGLLLSEYALGTPARRYQFPARNKIIAGLCHSLIVTEARHKSGSLITANLALQANRNVYAIPGRIDQSLSQGCNQLIAAGATPLLDKNILIEELRYFD</sequence>
<dbReference type="NCBIfam" id="TIGR00732">
    <property type="entry name" value="dprA"/>
    <property type="match status" value="1"/>
</dbReference>
<evidence type="ECO:0000313" key="4">
    <source>
        <dbReference type="Proteomes" id="UP000239650"/>
    </source>
</evidence>
<name>A0A9N7IYI9_LATSK</name>
<dbReference type="InterPro" id="IPR057666">
    <property type="entry name" value="DrpA_SLOG"/>
</dbReference>
<feature type="domain" description="Smf/DprA SLOG" evidence="2">
    <location>
        <begin position="78"/>
        <end position="284"/>
    </location>
</feature>
<dbReference type="Proteomes" id="UP000239650">
    <property type="component" value="Unassembled WGS sequence"/>
</dbReference>
<evidence type="ECO:0000256" key="1">
    <source>
        <dbReference type="ARBA" id="ARBA00006525"/>
    </source>
</evidence>
<evidence type="ECO:0000313" key="3">
    <source>
        <dbReference type="EMBL" id="SPE18954.1"/>
    </source>
</evidence>
<dbReference type="InterPro" id="IPR003488">
    <property type="entry name" value="DprA"/>
</dbReference>
<dbReference type="PANTHER" id="PTHR43022">
    <property type="entry name" value="PROTEIN SMF"/>
    <property type="match status" value="1"/>
</dbReference>
<dbReference type="EMBL" id="OKRC01000001">
    <property type="protein sequence ID" value="SPE18954.1"/>
    <property type="molecule type" value="Genomic_DNA"/>
</dbReference>
<dbReference type="RefSeq" id="WP_035145813.1">
    <property type="nucleotide sequence ID" value="NZ_CAKMCP010000001.1"/>
</dbReference>
<gene>
    <name evidence="3" type="ORF">LAS9267_00442</name>
</gene>
<dbReference type="PANTHER" id="PTHR43022:SF1">
    <property type="entry name" value="PROTEIN SMF"/>
    <property type="match status" value="1"/>
</dbReference>
<proteinExistence type="inferred from homology"/>
<reference evidence="3 4" key="1">
    <citation type="submission" date="2018-02" db="EMBL/GenBank/DDBJ databases">
        <authorList>
            <person name="Rodrigo-Torres L."/>
            <person name="Arahal R. D."/>
            <person name="Lucena T."/>
        </authorList>
    </citation>
    <scope>NUCLEOTIDE SEQUENCE [LARGE SCALE GENOMIC DNA]</scope>
    <source>
        <strain evidence="3 4">CECT 9267</strain>
    </source>
</reference>
<evidence type="ECO:0000259" key="2">
    <source>
        <dbReference type="Pfam" id="PF02481"/>
    </source>
</evidence>
<dbReference type="SUPFAM" id="SSF102405">
    <property type="entry name" value="MCP/YpsA-like"/>
    <property type="match status" value="1"/>
</dbReference>
<dbReference type="AlphaFoldDB" id="A0A9N7IYI9"/>
<accession>A0A9N7IYI9</accession>
<organism evidence="3 4">
    <name type="scientific">Latilactobacillus sakei</name>
    <name type="common">Lactobacillus sakei</name>
    <dbReference type="NCBI Taxonomy" id="1599"/>
    <lineage>
        <taxon>Bacteria</taxon>
        <taxon>Bacillati</taxon>
        <taxon>Bacillota</taxon>
        <taxon>Bacilli</taxon>
        <taxon>Lactobacillales</taxon>
        <taxon>Lactobacillaceae</taxon>
        <taxon>Latilactobacillus</taxon>
    </lineage>
</organism>
<dbReference type="GeneID" id="57133851"/>
<comment type="similarity">
    <text evidence="1">Belongs to the DprA/Smf family.</text>
</comment>
<dbReference type="Gene3D" id="3.40.50.450">
    <property type="match status" value="1"/>
</dbReference>
<dbReference type="Pfam" id="PF02481">
    <property type="entry name" value="DNA_processg_A"/>
    <property type="match status" value="1"/>
</dbReference>
<dbReference type="GO" id="GO:0009294">
    <property type="term" value="P:DNA-mediated transformation"/>
    <property type="evidence" value="ECO:0007669"/>
    <property type="project" value="InterPro"/>
</dbReference>
<protein>
    <recommendedName>
        <fullName evidence="2">Smf/DprA SLOG domain-containing protein</fullName>
    </recommendedName>
</protein>
<comment type="caution">
    <text evidence="3">The sequence shown here is derived from an EMBL/GenBank/DDBJ whole genome shotgun (WGS) entry which is preliminary data.</text>
</comment>